<keyword evidence="2" id="KW-1185">Reference proteome</keyword>
<evidence type="ECO:0000313" key="1">
    <source>
        <dbReference type="EMBL" id="KAJ2998519.1"/>
    </source>
</evidence>
<accession>A0ACC1PPS8</accession>
<gene>
    <name evidence="1" type="ORF">NUW58_g293</name>
</gene>
<organism evidence="1 2">
    <name type="scientific">Xylaria curta</name>
    <dbReference type="NCBI Taxonomy" id="42375"/>
    <lineage>
        <taxon>Eukaryota</taxon>
        <taxon>Fungi</taxon>
        <taxon>Dikarya</taxon>
        <taxon>Ascomycota</taxon>
        <taxon>Pezizomycotina</taxon>
        <taxon>Sordariomycetes</taxon>
        <taxon>Xylariomycetidae</taxon>
        <taxon>Xylariales</taxon>
        <taxon>Xylariaceae</taxon>
        <taxon>Xylaria</taxon>
    </lineage>
</organism>
<dbReference type="EMBL" id="JAPDGR010000024">
    <property type="protein sequence ID" value="KAJ2998519.1"/>
    <property type="molecule type" value="Genomic_DNA"/>
</dbReference>
<proteinExistence type="predicted"/>
<evidence type="ECO:0000313" key="2">
    <source>
        <dbReference type="Proteomes" id="UP001143856"/>
    </source>
</evidence>
<comment type="caution">
    <text evidence="1">The sequence shown here is derived from an EMBL/GenBank/DDBJ whole genome shotgun (WGS) entry which is preliminary data.</text>
</comment>
<dbReference type="Proteomes" id="UP001143856">
    <property type="component" value="Unassembled WGS sequence"/>
</dbReference>
<reference evidence="1" key="1">
    <citation type="submission" date="2022-10" db="EMBL/GenBank/DDBJ databases">
        <title>Genome Sequence of Xylaria curta.</title>
        <authorList>
            <person name="Buettner E."/>
        </authorList>
    </citation>
    <scope>NUCLEOTIDE SEQUENCE</scope>
    <source>
        <strain evidence="1">Babe10</strain>
    </source>
</reference>
<protein>
    <submittedName>
        <fullName evidence="1">Uncharacterized protein</fullName>
    </submittedName>
</protein>
<name>A0ACC1PPS8_9PEZI</name>
<sequence length="181" mass="20174">MLAGGLVAHRAPAFPKYFIYIVGSILLLSTAILALSAYAQTLLSGKYYYDSSVPCFLLFVSIWTWLVYGGMLAIEYCAPRFYFRIIIFVGQLLSIAFWISGWAWATSWAAYVLSFDNYNSYDRIRGAWKAFGHITATCAGIGALTQFSTRIGQRLKYLEAEIAPVPNNISILTELHGPARS</sequence>